<dbReference type="InterPro" id="IPR051803">
    <property type="entry name" value="TA_system_RelE-like_toxin"/>
</dbReference>
<dbReference type="Proteomes" id="UP000626148">
    <property type="component" value="Unassembled WGS sequence"/>
</dbReference>
<evidence type="ECO:0000313" key="4">
    <source>
        <dbReference type="Proteomes" id="UP000626148"/>
    </source>
</evidence>
<evidence type="ECO:0000256" key="1">
    <source>
        <dbReference type="ARBA" id="ARBA00006226"/>
    </source>
</evidence>
<dbReference type="RefSeq" id="WP_189610201.1">
    <property type="nucleotide sequence ID" value="NZ_BMXR01000007.1"/>
</dbReference>
<comment type="similarity">
    <text evidence="1">Belongs to the RelE toxin family.</text>
</comment>
<reference evidence="3" key="1">
    <citation type="journal article" date="2014" name="Int. J. Syst. Evol. Microbiol.">
        <title>Complete genome sequence of Corynebacterium casei LMG S-19264T (=DSM 44701T), isolated from a smear-ripened cheese.</title>
        <authorList>
            <consortium name="US DOE Joint Genome Institute (JGI-PGF)"/>
            <person name="Walter F."/>
            <person name="Albersmeier A."/>
            <person name="Kalinowski J."/>
            <person name="Ruckert C."/>
        </authorList>
    </citation>
    <scope>NUCLEOTIDE SEQUENCE</scope>
    <source>
        <strain evidence="3">KCTC 22169</strain>
    </source>
</reference>
<dbReference type="InterPro" id="IPR035093">
    <property type="entry name" value="RelE/ParE_toxin_dom_sf"/>
</dbReference>
<dbReference type="InterPro" id="IPR007712">
    <property type="entry name" value="RelE/ParE_toxin"/>
</dbReference>
<protein>
    <recommendedName>
        <fullName evidence="5">Toxin ParE1/3/4</fullName>
    </recommendedName>
</protein>
<evidence type="ECO:0000256" key="2">
    <source>
        <dbReference type="ARBA" id="ARBA00022649"/>
    </source>
</evidence>
<comment type="caution">
    <text evidence="3">The sequence shown here is derived from an EMBL/GenBank/DDBJ whole genome shotgun (WGS) entry which is preliminary data.</text>
</comment>
<dbReference type="Pfam" id="PF05016">
    <property type="entry name" value="ParE_toxin"/>
    <property type="match status" value="1"/>
</dbReference>
<gene>
    <name evidence="3" type="ORF">GCM10007392_30560</name>
</gene>
<sequence length="95" mass="11000">MLELETSPEAENDLLDIWLYIADDQPINADRFLDKLLEKALKLAEFPELGRNREDLASGLKCFPVQRYVLYYQATTTKLLLVRVLPADRDISLIF</sequence>
<proteinExistence type="inferred from homology"/>
<keyword evidence="4" id="KW-1185">Reference proteome</keyword>
<evidence type="ECO:0000313" key="3">
    <source>
        <dbReference type="EMBL" id="GGX60428.1"/>
    </source>
</evidence>
<dbReference type="AlphaFoldDB" id="A0A918KEJ2"/>
<reference evidence="3" key="2">
    <citation type="submission" date="2020-09" db="EMBL/GenBank/DDBJ databases">
        <authorList>
            <person name="Sun Q."/>
            <person name="Kim S."/>
        </authorList>
    </citation>
    <scope>NUCLEOTIDE SEQUENCE</scope>
    <source>
        <strain evidence="3">KCTC 22169</strain>
    </source>
</reference>
<dbReference type="EMBL" id="BMXR01000007">
    <property type="protein sequence ID" value="GGX60428.1"/>
    <property type="molecule type" value="Genomic_DNA"/>
</dbReference>
<dbReference type="Gene3D" id="3.30.2310.20">
    <property type="entry name" value="RelE-like"/>
    <property type="match status" value="1"/>
</dbReference>
<keyword evidence="2" id="KW-1277">Toxin-antitoxin system</keyword>
<name>A0A918KEJ2_9GAMM</name>
<accession>A0A918KEJ2</accession>
<evidence type="ECO:0008006" key="5">
    <source>
        <dbReference type="Google" id="ProtNLM"/>
    </source>
</evidence>
<organism evidence="3 4">
    <name type="scientific">Saccharospirillum salsuginis</name>
    <dbReference type="NCBI Taxonomy" id="418750"/>
    <lineage>
        <taxon>Bacteria</taxon>
        <taxon>Pseudomonadati</taxon>
        <taxon>Pseudomonadota</taxon>
        <taxon>Gammaproteobacteria</taxon>
        <taxon>Oceanospirillales</taxon>
        <taxon>Saccharospirillaceae</taxon>
        <taxon>Saccharospirillum</taxon>
    </lineage>
</organism>
<dbReference type="PANTHER" id="PTHR33755">
    <property type="entry name" value="TOXIN PARE1-RELATED"/>
    <property type="match status" value="1"/>
</dbReference>